<dbReference type="SUPFAM" id="SSF56601">
    <property type="entry name" value="beta-lactamase/transpeptidase-like"/>
    <property type="match status" value="1"/>
</dbReference>
<sequence>MKITWGRKKCLALSAALAVSASVLPAAYGTGLPGSAQEKEMEQESRPMAAARPSAEAGTTALLNADDIESFADQFFARDDVQAMDIPGAVLIVIKDGEIILSKGYGYADRERKIPMDPDTTVLRVGSVSKVFTATAVMQLLEQGKLDLTSDIQTYMGDIQLNNPSGTPLTLKHLLTHTTGFDFPDLKRTDIHMDLGLFTPMEDYIKEHMPTVVRQPGTTFTYDNFASMLQGYIVQNLSGMPFNEYVDQHIFQPLNMNSSSFLLKDSIRDKLATGYSSLGQPVPLYTLKPTDMPQGSLFATASDITRFMLMQLNGGALDNARVLEEESVLQMQQIHNAIHPEVPHMGYGFETAYHNHHNGHSVIGKGGNIPGFSSWMWLLPEHNTGAFIAYNKDDTLTAELRKEWFNAFMDRYFPESEPKEYITSTREELLRFEGTYRDLRQKFLVSRVSVTPEGQLEVQSGKTSKILRQRDALLFEDEDGQPLAFKEREDGSILYLFYNNPVSWAEKMAEPDGFIDVPDHHPYASYIRELAELEIIRPEPDGSFGPEIPMTRAQFASQIVTALGLEPSKVPVMFADAAQHPEAALLQTALESGIVRGTAPGIFEPDKPVTRQEAAVMLWNLMKTFGTQPGEAILADETDEWAREAVQGLVANRMFGPEVIVSANGSVQFRSKDVLLRQEAAALLYFMLRQIY</sequence>
<evidence type="ECO:0000313" key="4">
    <source>
        <dbReference type="EMBL" id="MFD0869911.1"/>
    </source>
</evidence>
<feature type="chain" id="PRO_5047186907" evidence="2">
    <location>
        <begin position="27"/>
        <end position="692"/>
    </location>
</feature>
<reference evidence="5" key="1">
    <citation type="journal article" date="2019" name="Int. J. Syst. Evol. Microbiol.">
        <title>The Global Catalogue of Microorganisms (GCM) 10K type strain sequencing project: providing services to taxonomists for standard genome sequencing and annotation.</title>
        <authorList>
            <consortium name="The Broad Institute Genomics Platform"/>
            <consortium name="The Broad Institute Genome Sequencing Center for Infectious Disease"/>
            <person name="Wu L."/>
            <person name="Ma J."/>
        </authorList>
    </citation>
    <scope>NUCLEOTIDE SEQUENCE [LARGE SCALE GENOMIC DNA]</scope>
    <source>
        <strain evidence="5">CCUG 57263</strain>
    </source>
</reference>
<dbReference type="PANTHER" id="PTHR46825">
    <property type="entry name" value="D-ALANYL-D-ALANINE-CARBOXYPEPTIDASE/ENDOPEPTIDASE AMPH"/>
    <property type="match status" value="1"/>
</dbReference>
<feature type="domain" description="SLH" evidence="3">
    <location>
        <begin position="574"/>
        <end position="632"/>
    </location>
</feature>
<dbReference type="Proteomes" id="UP001597120">
    <property type="component" value="Unassembled WGS sequence"/>
</dbReference>
<keyword evidence="2" id="KW-0732">Signal</keyword>
<organism evidence="4 5">
    <name type="scientific">Paenibacillus residui</name>
    <dbReference type="NCBI Taxonomy" id="629724"/>
    <lineage>
        <taxon>Bacteria</taxon>
        <taxon>Bacillati</taxon>
        <taxon>Bacillota</taxon>
        <taxon>Bacilli</taxon>
        <taxon>Bacillales</taxon>
        <taxon>Paenibacillaceae</taxon>
        <taxon>Paenibacillus</taxon>
    </lineage>
</organism>
<accession>A0ABW3D981</accession>
<dbReference type="PROSITE" id="PS51272">
    <property type="entry name" value="SLH"/>
    <property type="match status" value="2"/>
</dbReference>
<keyword evidence="4" id="KW-0378">Hydrolase</keyword>
<feature type="region of interest" description="Disordered" evidence="1">
    <location>
        <begin position="34"/>
        <end position="53"/>
    </location>
</feature>
<dbReference type="InterPro" id="IPR001466">
    <property type="entry name" value="Beta-lactam-related"/>
</dbReference>
<dbReference type="PANTHER" id="PTHR46825:SF9">
    <property type="entry name" value="BETA-LACTAMASE-RELATED DOMAIN-CONTAINING PROTEIN"/>
    <property type="match status" value="1"/>
</dbReference>
<comment type="caution">
    <text evidence="4">The sequence shown here is derived from an EMBL/GenBank/DDBJ whole genome shotgun (WGS) entry which is preliminary data.</text>
</comment>
<dbReference type="EMBL" id="JBHTIU010000039">
    <property type="protein sequence ID" value="MFD0869911.1"/>
    <property type="molecule type" value="Genomic_DNA"/>
</dbReference>
<evidence type="ECO:0000256" key="1">
    <source>
        <dbReference type="SAM" id="MobiDB-lite"/>
    </source>
</evidence>
<name>A0ABW3D981_9BACL</name>
<dbReference type="InterPro" id="IPR001119">
    <property type="entry name" value="SLH_dom"/>
</dbReference>
<gene>
    <name evidence="4" type="ORF">ACFQ03_12185</name>
</gene>
<dbReference type="RefSeq" id="WP_260982049.1">
    <property type="nucleotide sequence ID" value="NZ_JBHTIU010000039.1"/>
</dbReference>
<dbReference type="InterPro" id="IPR012338">
    <property type="entry name" value="Beta-lactam/transpept-like"/>
</dbReference>
<proteinExistence type="predicted"/>
<dbReference type="Pfam" id="PF00395">
    <property type="entry name" value="SLH"/>
    <property type="match status" value="2"/>
</dbReference>
<keyword evidence="5" id="KW-1185">Reference proteome</keyword>
<feature type="signal peptide" evidence="2">
    <location>
        <begin position="1"/>
        <end position="26"/>
    </location>
</feature>
<feature type="domain" description="SLH" evidence="3">
    <location>
        <begin position="510"/>
        <end position="573"/>
    </location>
</feature>
<dbReference type="GO" id="GO:0016787">
    <property type="term" value="F:hydrolase activity"/>
    <property type="evidence" value="ECO:0007669"/>
    <property type="project" value="UniProtKB-KW"/>
</dbReference>
<evidence type="ECO:0000256" key="2">
    <source>
        <dbReference type="SAM" id="SignalP"/>
    </source>
</evidence>
<dbReference type="Gene3D" id="3.40.710.10">
    <property type="entry name" value="DD-peptidase/beta-lactamase superfamily"/>
    <property type="match status" value="1"/>
</dbReference>
<dbReference type="Pfam" id="PF00144">
    <property type="entry name" value="Beta-lactamase"/>
    <property type="match status" value="1"/>
</dbReference>
<evidence type="ECO:0000313" key="5">
    <source>
        <dbReference type="Proteomes" id="UP001597120"/>
    </source>
</evidence>
<dbReference type="InterPro" id="IPR050491">
    <property type="entry name" value="AmpC-like"/>
</dbReference>
<protein>
    <submittedName>
        <fullName evidence="4">Serine hydrolase</fullName>
    </submittedName>
</protein>
<evidence type="ECO:0000259" key="3">
    <source>
        <dbReference type="PROSITE" id="PS51272"/>
    </source>
</evidence>